<sequence length="160" mass="17355">MPLYTLDLVGIKAAHNFRDRTFIVATSYIIMGQTVGNMKKAFGVERPDGSNKRAFPSGHTASAFVGAHILYKEYKDVSPWIGVAGYAVATGTGVMRVLNKRHWLSDVVAGAGVGMLSAEAGYLLLPVFHKLFRIKDNSNNLILVPSIGMDNYGIGLAYSF</sequence>
<organism evidence="2">
    <name type="scientific">bioreactor metagenome</name>
    <dbReference type="NCBI Taxonomy" id="1076179"/>
    <lineage>
        <taxon>unclassified sequences</taxon>
        <taxon>metagenomes</taxon>
        <taxon>ecological metagenomes</taxon>
    </lineage>
</organism>
<dbReference type="AlphaFoldDB" id="A0A645HKH5"/>
<proteinExistence type="predicted"/>
<gene>
    <name evidence="2" type="ORF">SDC9_187025</name>
</gene>
<dbReference type="InterPro" id="IPR000326">
    <property type="entry name" value="PAP2/HPO"/>
</dbReference>
<comment type="caution">
    <text evidence="2">The sequence shown here is derived from an EMBL/GenBank/DDBJ whole genome shotgun (WGS) entry which is preliminary data.</text>
</comment>
<dbReference type="InterPro" id="IPR036938">
    <property type="entry name" value="PAP2/HPO_sf"/>
</dbReference>
<dbReference type="Gene3D" id="1.20.144.10">
    <property type="entry name" value="Phosphatidic acid phosphatase type 2/haloperoxidase"/>
    <property type="match status" value="1"/>
</dbReference>
<dbReference type="CDD" id="cd03394">
    <property type="entry name" value="PAP2_like_5"/>
    <property type="match status" value="1"/>
</dbReference>
<dbReference type="Pfam" id="PF01569">
    <property type="entry name" value="PAP2"/>
    <property type="match status" value="1"/>
</dbReference>
<dbReference type="EMBL" id="VSSQ01095347">
    <property type="protein sequence ID" value="MPN39497.1"/>
    <property type="molecule type" value="Genomic_DNA"/>
</dbReference>
<dbReference type="SMART" id="SM00014">
    <property type="entry name" value="acidPPc"/>
    <property type="match status" value="1"/>
</dbReference>
<evidence type="ECO:0000313" key="2">
    <source>
        <dbReference type="EMBL" id="MPN39497.1"/>
    </source>
</evidence>
<reference evidence="2" key="1">
    <citation type="submission" date="2019-08" db="EMBL/GenBank/DDBJ databases">
        <authorList>
            <person name="Kucharzyk K."/>
            <person name="Murdoch R.W."/>
            <person name="Higgins S."/>
            <person name="Loffler F."/>
        </authorList>
    </citation>
    <scope>NUCLEOTIDE SEQUENCE</scope>
</reference>
<evidence type="ECO:0000259" key="1">
    <source>
        <dbReference type="SMART" id="SM00014"/>
    </source>
</evidence>
<dbReference type="SUPFAM" id="SSF48317">
    <property type="entry name" value="Acid phosphatase/Vanadium-dependent haloperoxidase"/>
    <property type="match status" value="1"/>
</dbReference>
<name>A0A645HKH5_9ZZZZ</name>
<accession>A0A645HKH5</accession>
<feature type="domain" description="Phosphatidic acid phosphatase type 2/haloperoxidase" evidence="1">
    <location>
        <begin position="22"/>
        <end position="122"/>
    </location>
</feature>
<protein>
    <recommendedName>
        <fullName evidence="1">Phosphatidic acid phosphatase type 2/haloperoxidase domain-containing protein</fullName>
    </recommendedName>
</protein>